<evidence type="ECO:0000313" key="3">
    <source>
        <dbReference type="Proteomes" id="UP000314294"/>
    </source>
</evidence>
<dbReference type="Proteomes" id="UP000314294">
    <property type="component" value="Unassembled WGS sequence"/>
</dbReference>
<dbReference type="AlphaFoldDB" id="A0A4Z2GSD3"/>
<gene>
    <name evidence="2" type="ORF">EYF80_033597</name>
</gene>
<name>A0A4Z2GSD3_9TELE</name>
<accession>A0A4Z2GSD3</accession>
<evidence type="ECO:0000256" key="1">
    <source>
        <dbReference type="SAM" id="MobiDB-lite"/>
    </source>
</evidence>
<dbReference type="EMBL" id="SRLO01000434">
    <property type="protein sequence ID" value="TNN56221.1"/>
    <property type="molecule type" value="Genomic_DNA"/>
</dbReference>
<sequence length="95" mass="10381">MSLRDSCVTLESTEEVLTDATEARGHVGDEEDDQTSHDQGLVDPDRTAGVFPDYNSSPAVFSVSVWRIMCCEELTTKLCRAATVGRVMAIQAEDN</sequence>
<protein>
    <submittedName>
        <fullName evidence="2">Uncharacterized protein</fullName>
    </submittedName>
</protein>
<reference evidence="2 3" key="1">
    <citation type="submission" date="2019-03" db="EMBL/GenBank/DDBJ databases">
        <title>First draft genome of Liparis tanakae, snailfish: a comprehensive survey of snailfish specific genes.</title>
        <authorList>
            <person name="Kim W."/>
            <person name="Song I."/>
            <person name="Jeong J.-H."/>
            <person name="Kim D."/>
            <person name="Kim S."/>
            <person name="Ryu S."/>
            <person name="Song J.Y."/>
            <person name="Lee S.K."/>
        </authorList>
    </citation>
    <scope>NUCLEOTIDE SEQUENCE [LARGE SCALE GENOMIC DNA]</scope>
    <source>
        <tissue evidence="2">Muscle</tissue>
    </source>
</reference>
<comment type="caution">
    <text evidence="2">The sequence shown here is derived from an EMBL/GenBank/DDBJ whole genome shotgun (WGS) entry which is preliminary data.</text>
</comment>
<proteinExistence type="predicted"/>
<keyword evidence="3" id="KW-1185">Reference proteome</keyword>
<evidence type="ECO:0000313" key="2">
    <source>
        <dbReference type="EMBL" id="TNN56221.1"/>
    </source>
</evidence>
<organism evidence="2 3">
    <name type="scientific">Liparis tanakae</name>
    <name type="common">Tanaka's snailfish</name>
    <dbReference type="NCBI Taxonomy" id="230148"/>
    <lineage>
        <taxon>Eukaryota</taxon>
        <taxon>Metazoa</taxon>
        <taxon>Chordata</taxon>
        <taxon>Craniata</taxon>
        <taxon>Vertebrata</taxon>
        <taxon>Euteleostomi</taxon>
        <taxon>Actinopterygii</taxon>
        <taxon>Neopterygii</taxon>
        <taxon>Teleostei</taxon>
        <taxon>Neoteleostei</taxon>
        <taxon>Acanthomorphata</taxon>
        <taxon>Eupercaria</taxon>
        <taxon>Perciformes</taxon>
        <taxon>Cottioidei</taxon>
        <taxon>Cottales</taxon>
        <taxon>Liparidae</taxon>
        <taxon>Liparis</taxon>
    </lineage>
</organism>
<feature type="region of interest" description="Disordered" evidence="1">
    <location>
        <begin position="1"/>
        <end position="49"/>
    </location>
</feature>